<evidence type="ECO:0000313" key="1">
    <source>
        <dbReference type="EMBL" id="KXN73693.1"/>
    </source>
</evidence>
<dbReference type="GO" id="GO:0008237">
    <property type="term" value="F:metallopeptidase activity"/>
    <property type="evidence" value="ECO:0007669"/>
    <property type="project" value="InterPro"/>
</dbReference>
<proteinExistence type="predicted"/>
<reference evidence="1 2" key="1">
    <citation type="journal article" date="2015" name="Genome Biol. Evol.">
        <title>Phylogenomic analyses indicate that early fungi evolved digesting cell walls of algal ancestors of land plants.</title>
        <authorList>
            <person name="Chang Y."/>
            <person name="Wang S."/>
            <person name="Sekimoto S."/>
            <person name="Aerts A.L."/>
            <person name="Choi C."/>
            <person name="Clum A."/>
            <person name="LaButti K.M."/>
            <person name="Lindquist E.A."/>
            <person name="Yee Ngan C."/>
            <person name="Ohm R.A."/>
            <person name="Salamov A.A."/>
            <person name="Grigoriev I.V."/>
            <person name="Spatafora J.W."/>
            <person name="Berbee M.L."/>
        </authorList>
    </citation>
    <scope>NUCLEOTIDE SEQUENCE [LARGE SCALE GENOMIC DNA]</scope>
    <source>
        <strain evidence="1 2">NRRL 28638</strain>
    </source>
</reference>
<dbReference type="AlphaFoldDB" id="A0A137PFB3"/>
<gene>
    <name evidence="1" type="ORF">CONCODRAFT_3381</name>
</gene>
<protein>
    <submittedName>
        <fullName evidence="1">Uncharacterized protein</fullName>
    </submittedName>
</protein>
<name>A0A137PFB3_CONC2</name>
<dbReference type="InterPro" id="IPR019026">
    <property type="entry name" value="Peptidase_M64_IgA"/>
</dbReference>
<sequence length="472" mass="53558">MSQDASQKNMELLCHKVSTVTISKVHIADSSDEVRKIVDGGDPNNRIDIVFMGDGYTASEREKFFGDVTRLTKEMFEGMTFKSWLPLFNIWGIHVNSVDSGIGDDGPKNTPYKLHRKKGQLRGIFSGNTSNARAKCKLTGTNACDYPALLANDDYYGGLGGEFVISTRSERTGTIVLRHEMGHNFIEVDGVNSASTLNTLSWKNWLSGPLREEKEIYRVLEYPWHDLSKGSKNFNFKSDGNYSRWYLEISVTAAGQADSLEFTLDEKVLPWQTQGSDDREFYRWYGNSGLSAGQHTLSVSSKTNSTNNRIPRMISSINLHEYGDEKEFNISNDYYSAYPTWDINRKKTYRPTNEGCLMRNMTSSHFCNVCKEGMWYQFLNRISLIDVVTVSNGNATVSPLKLGQLRPVNQRIEGEKLEISWFKSGQHQSDFKDQLNVRVSPGSWKVQVKLTTPEVRSDPKKLLISSKEFEVQ</sequence>
<organism evidence="1 2">
    <name type="scientific">Conidiobolus coronatus (strain ATCC 28846 / CBS 209.66 / NRRL 28638)</name>
    <name type="common">Delacroixia coronata</name>
    <dbReference type="NCBI Taxonomy" id="796925"/>
    <lineage>
        <taxon>Eukaryota</taxon>
        <taxon>Fungi</taxon>
        <taxon>Fungi incertae sedis</taxon>
        <taxon>Zoopagomycota</taxon>
        <taxon>Entomophthoromycotina</taxon>
        <taxon>Entomophthoromycetes</taxon>
        <taxon>Entomophthorales</taxon>
        <taxon>Ancylistaceae</taxon>
        <taxon>Conidiobolus</taxon>
    </lineage>
</organism>
<dbReference type="OrthoDB" id="2961863at2759"/>
<dbReference type="Gene3D" id="3.40.390.10">
    <property type="entry name" value="Collagenase (Catalytic Domain)"/>
    <property type="match status" value="1"/>
</dbReference>
<dbReference type="Proteomes" id="UP000070444">
    <property type="component" value="Unassembled WGS sequence"/>
</dbReference>
<evidence type="ECO:0000313" key="2">
    <source>
        <dbReference type="Proteomes" id="UP000070444"/>
    </source>
</evidence>
<dbReference type="OMA" id="SINLHEY"/>
<dbReference type="InterPro" id="IPR024079">
    <property type="entry name" value="MetalloPept_cat_dom_sf"/>
</dbReference>
<dbReference type="Pfam" id="PF09471">
    <property type="entry name" value="Peptidase_M64"/>
    <property type="match status" value="1"/>
</dbReference>
<keyword evidence="2" id="KW-1185">Reference proteome</keyword>
<dbReference type="EMBL" id="KQ964433">
    <property type="protein sequence ID" value="KXN73693.1"/>
    <property type="molecule type" value="Genomic_DNA"/>
</dbReference>
<accession>A0A137PFB3</accession>